<evidence type="ECO:0000313" key="9">
    <source>
        <dbReference type="EMBL" id="PYH89622.1"/>
    </source>
</evidence>
<dbReference type="PANTHER" id="PTHR43098:SF3">
    <property type="entry name" value="L-ORNITHINE N(5)-MONOOXYGENASE-RELATED"/>
    <property type="match status" value="1"/>
</dbReference>
<dbReference type="STRING" id="1448320.A0A319EF11"/>
<dbReference type="PANTHER" id="PTHR43098">
    <property type="entry name" value="L-ORNITHINE N(5)-MONOOXYGENASE-RELATED"/>
    <property type="match status" value="1"/>
</dbReference>
<evidence type="ECO:0000256" key="5">
    <source>
        <dbReference type="ARBA" id="ARBA00022857"/>
    </source>
</evidence>
<protein>
    <submittedName>
        <fullName evidence="9">FAD/NAD(P)-binding domain-containing protein</fullName>
    </submittedName>
</protein>
<dbReference type="InterPro" id="IPR036188">
    <property type="entry name" value="FAD/NAD-bd_sf"/>
</dbReference>
<feature type="transmembrane region" description="Helical" evidence="8">
    <location>
        <begin position="12"/>
        <end position="32"/>
    </location>
</feature>
<dbReference type="EMBL" id="KZ826020">
    <property type="protein sequence ID" value="PYH89622.1"/>
    <property type="molecule type" value="Genomic_DNA"/>
</dbReference>
<dbReference type="GO" id="GO:0004497">
    <property type="term" value="F:monooxygenase activity"/>
    <property type="evidence" value="ECO:0007669"/>
    <property type="project" value="UniProtKB-KW"/>
</dbReference>
<reference evidence="9 10" key="1">
    <citation type="submission" date="2018-02" db="EMBL/GenBank/DDBJ databases">
        <title>The genomes of Aspergillus section Nigri reveals drivers in fungal speciation.</title>
        <authorList>
            <consortium name="DOE Joint Genome Institute"/>
            <person name="Vesth T.C."/>
            <person name="Nybo J."/>
            <person name="Theobald S."/>
            <person name="Brandl J."/>
            <person name="Frisvad J.C."/>
            <person name="Nielsen K.F."/>
            <person name="Lyhne E.K."/>
            <person name="Kogle M.E."/>
            <person name="Kuo A."/>
            <person name="Riley R."/>
            <person name="Clum A."/>
            <person name="Nolan M."/>
            <person name="Lipzen A."/>
            <person name="Salamov A."/>
            <person name="Henrissat B."/>
            <person name="Wiebenga A."/>
            <person name="De vries R.P."/>
            <person name="Grigoriev I.V."/>
            <person name="Mortensen U.H."/>
            <person name="Andersen M.R."/>
            <person name="Baker S.E."/>
        </authorList>
    </citation>
    <scope>NUCLEOTIDE SEQUENCE [LARGE SCALE GENOMIC DNA]</scope>
    <source>
        <strain evidence="9 10">CBS 707.79</strain>
    </source>
</reference>
<evidence type="ECO:0000256" key="3">
    <source>
        <dbReference type="ARBA" id="ARBA00022630"/>
    </source>
</evidence>
<evidence type="ECO:0000313" key="10">
    <source>
        <dbReference type="Proteomes" id="UP000247810"/>
    </source>
</evidence>
<name>A0A319EF11_9EURO</name>
<keyword evidence="3" id="KW-0285">Flavoprotein</keyword>
<dbReference type="Pfam" id="PF13450">
    <property type="entry name" value="NAD_binding_8"/>
    <property type="match status" value="1"/>
</dbReference>
<gene>
    <name evidence="9" type="ORF">BO71DRAFT_464808</name>
</gene>
<dbReference type="SUPFAM" id="SSF51905">
    <property type="entry name" value="FAD/NAD(P)-binding domain"/>
    <property type="match status" value="1"/>
</dbReference>
<evidence type="ECO:0000256" key="1">
    <source>
        <dbReference type="ARBA" id="ARBA00001974"/>
    </source>
</evidence>
<dbReference type="Proteomes" id="UP000247810">
    <property type="component" value="Unassembled WGS sequence"/>
</dbReference>
<keyword evidence="8" id="KW-0472">Membrane</keyword>
<keyword evidence="7" id="KW-0503">Monooxygenase</keyword>
<evidence type="ECO:0000256" key="4">
    <source>
        <dbReference type="ARBA" id="ARBA00022827"/>
    </source>
</evidence>
<dbReference type="PRINTS" id="PR00411">
    <property type="entry name" value="PNDRDTASEI"/>
</dbReference>
<organism evidence="9 10">
    <name type="scientific">Aspergillus ellipticus CBS 707.79</name>
    <dbReference type="NCBI Taxonomy" id="1448320"/>
    <lineage>
        <taxon>Eukaryota</taxon>
        <taxon>Fungi</taxon>
        <taxon>Dikarya</taxon>
        <taxon>Ascomycota</taxon>
        <taxon>Pezizomycotina</taxon>
        <taxon>Eurotiomycetes</taxon>
        <taxon>Eurotiomycetidae</taxon>
        <taxon>Eurotiales</taxon>
        <taxon>Aspergillaceae</taxon>
        <taxon>Aspergillus</taxon>
        <taxon>Aspergillus subgen. Circumdati</taxon>
    </lineage>
</organism>
<keyword evidence="8" id="KW-1133">Transmembrane helix</keyword>
<keyword evidence="6" id="KW-0560">Oxidoreductase</keyword>
<dbReference type="Gene3D" id="3.50.50.60">
    <property type="entry name" value="FAD/NAD(P)-binding domain"/>
    <property type="match status" value="3"/>
</dbReference>
<proteinExistence type="inferred from homology"/>
<evidence type="ECO:0000256" key="2">
    <source>
        <dbReference type="ARBA" id="ARBA00010139"/>
    </source>
</evidence>
<accession>A0A319EF11</accession>
<dbReference type="InterPro" id="IPR050775">
    <property type="entry name" value="FAD-binding_Monooxygenases"/>
</dbReference>
<evidence type="ECO:0000256" key="7">
    <source>
        <dbReference type="ARBA" id="ARBA00023033"/>
    </source>
</evidence>
<sequence>MTRSRYQRVNSTPLDVIIIGAGLGGISALYHLRKLGLTCQIIERGGDIGGAWYRNRYPGARTDSGIPSYELNIPECYETWSWSCMFPDHHEMRQFIDHCDKNIGIRQHVLLNTAVVGAQFDIAWGRWAVELDDGSVLTSKYLICAIGTASQRPASMDKQIKDFRGQVYFPCNWPHHEVNPENQDVAVIGTGPTALQIVQEWGPRAKSVAVYQRTCNTAVPMPSCPPDGLGCVDSPTERKKLIASRTKTPYGLVAWAPKNTGTFSVSNQERERKFQKLFQQGIKYFVGGYNDLTLSPKANRAAYDVWACRTRQKIADPRKRDILAPMEPTHLFGIKRPGLDNGYFAQFNRDSVDVVNLRSNHIASVVADGILTGDGTFHHHDIIIPAIGFKTVRDNLVSLGLRDTDGCPLQDRWADGMRTFLGIIHHGLPNVFMVSGPQSPGEQSNVPTCIDVQITRIAGLIHAMERLKLVAIRPTLDSMEAWNAKVYDCFKRQFYGTTTCRYTTDGRPLFYPGGIPQYIQELDNRLAEWANFEVTRADSKGLQDWAVEAQQGLDVQEAL</sequence>
<dbReference type="AlphaFoldDB" id="A0A319EF11"/>
<dbReference type="OrthoDB" id="66881at2759"/>
<comment type="similarity">
    <text evidence="2">Belongs to the FAD-binding monooxygenase family.</text>
</comment>
<keyword evidence="5" id="KW-0521">NADP</keyword>
<evidence type="ECO:0000256" key="6">
    <source>
        <dbReference type="ARBA" id="ARBA00023002"/>
    </source>
</evidence>
<evidence type="ECO:0000256" key="8">
    <source>
        <dbReference type="SAM" id="Phobius"/>
    </source>
</evidence>
<keyword evidence="4" id="KW-0274">FAD</keyword>
<comment type="cofactor">
    <cofactor evidence="1">
        <name>FAD</name>
        <dbReference type="ChEBI" id="CHEBI:57692"/>
    </cofactor>
</comment>
<dbReference type="VEuPathDB" id="FungiDB:BO71DRAFT_464808"/>
<keyword evidence="10" id="KW-1185">Reference proteome</keyword>
<keyword evidence="8" id="KW-0812">Transmembrane</keyword>